<dbReference type="GO" id="GO:0005525">
    <property type="term" value="F:GTP binding"/>
    <property type="evidence" value="ECO:0007669"/>
    <property type="project" value="UniProtKB-KW"/>
</dbReference>
<protein>
    <recommendedName>
        <fullName evidence="7">Dynamin N-terminal domain-containing protein</fullName>
    </recommendedName>
</protein>
<feature type="domain" description="Dynamin N-terminal" evidence="7">
    <location>
        <begin position="32"/>
        <end position="158"/>
    </location>
</feature>
<dbReference type="Gene3D" id="3.40.50.300">
    <property type="entry name" value="P-loop containing nucleotide triphosphate hydrolases"/>
    <property type="match status" value="1"/>
</dbReference>
<dbReference type="GO" id="GO:0016020">
    <property type="term" value="C:membrane"/>
    <property type="evidence" value="ECO:0007669"/>
    <property type="project" value="UniProtKB-SubCell"/>
</dbReference>
<evidence type="ECO:0000256" key="4">
    <source>
        <dbReference type="ARBA" id="ARBA00023134"/>
    </source>
</evidence>
<organism evidence="8 9">
    <name type="scientific">Exiguobacterium chiriqhucha RW-2</name>
    <dbReference type="NCBI Taxonomy" id="1345023"/>
    <lineage>
        <taxon>Bacteria</taxon>
        <taxon>Bacillati</taxon>
        <taxon>Bacillota</taxon>
        <taxon>Bacilli</taxon>
        <taxon>Bacillales</taxon>
        <taxon>Bacillales Family XII. Incertae Sedis</taxon>
        <taxon>Exiguobacterium</taxon>
    </lineage>
</organism>
<dbReference type="eggNOG" id="COG0699">
    <property type="taxonomic scope" value="Bacteria"/>
</dbReference>
<evidence type="ECO:0000259" key="7">
    <source>
        <dbReference type="Pfam" id="PF00350"/>
    </source>
</evidence>
<evidence type="ECO:0000256" key="6">
    <source>
        <dbReference type="SAM" id="Coils"/>
    </source>
</evidence>
<feature type="coiled-coil region" evidence="6">
    <location>
        <begin position="270"/>
        <end position="301"/>
    </location>
</feature>
<keyword evidence="4" id="KW-0342">GTP-binding</keyword>
<comment type="subcellular location">
    <subcellularLocation>
        <location evidence="1">Membrane</location>
    </subcellularLocation>
</comment>
<evidence type="ECO:0000256" key="1">
    <source>
        <dbReference type="ARBA" id="ARBA00004370"/>
    </source>
</evidence>
<dbReference type="OrthoDB" id="5477114at2"/>
<evidence type="ECO:0000313" key="9">
    <source>
        <dbReference type="Proteomes" id="UP000016464"/>
    </source>
</evidence>
<dbReference type="PANTHER" id="PTHR10465:SF0">
    <property type="entry name" value="SARCALUMENIN"/>
    <property type="match status" value="1"/>
</dbReference>
<dbReference type="GO" id="GO:0003924">
    <property type="term" value="F:GTPase activity"/>
    <property type="evidence" value="ECO:0007669"/>
    <property type="project" value="InterPro"/>
</dbReference>
<dbReference type="PANTHER" id="PTHR10465">
    <property type="entry name" value="TRANSMEMBRANE GTPASE FZO1"/>
    <property type="match status" value="1"/>
</dbReference>
<feature type="coiled-coil region" evidence="6">
    <location>
        <begin position="625"/>
        <end position="688"/>
    </location>
</feature>
<evidence type="ECO:0000313" key="8">
    <source>
        <dbReference type="EMBL" id="ERG68042.1"/>
    </source>
</evidence>
<accession>U1M055</accession>
<keyword evidence="3" id="KW-0378">Hydrolase</keyword>
<keyword evidence="6" id="KW-0175">Coiled coil</keyword>
<evidence type="ECO:0000256" key="3">
    <source>
        <dbReference type="ARBA" id="ARBA00022801"/>
    </source>
</evidence>
<comment type="caution">
    <text evidence="8">The sequence shown here is derived from an EMBL/GenBank/DDBJ whole genome shotgun (WGS) entry which is preliminary data.</text>
</comment>
<evidence type="ECO:0000256" key="2">
    <source>
        <dbReference type="ARBA" id="ARBA00022741"/>
    </source>
</evidence>
<name>U1M055_9BACL</name>
<dbReference type="AlphaFoldDB" id="U1M055"/>
<dbReference type="SUPFAM" id="SSF52540">
    <property type="entry name" value="P-loop containing nucleoside triphosphate hydrolases"/>
    <property type="match status" value="1"/>
</dbReference>
<dbReference type="Proteomes" id="UP000016464">
    <property type="component" value="Unassembled WGS sequence"/>
</dbReference>
<dbReference type="InterPro" id="IPR027094">
    <property type="entry name" value="Mitofusin_fam"/>
</dbReference>
<gene>
    <name evidence="8" type="ORF">M467_12195</name>
</gene>
<dbReference type="InterPro" id="IPR045063">
    <property type="entry name" value="Dynamin_N"/>
</dbReference>
<proteinExistence type="predicted"/>
<dbReference type="Pfam" id="PF00350">
    <property type="entry name" value="Dynamin_N"/>
    <property type="match status" value="1"/>
</dbReference>
<dbReference type="RefSeq" id="WP_021065802.1">
    <property type="nucleotide sequence ID" value="NZ_ATCL01000012.1"/>
</dbReference>
<evidence type="ECO:0000256" key="5">
    <source>
        <dbReference type="ARBA" id="ARBA00023136"/>
    </source>
</evidence>
<dbReference type="InterPro" id="IPR027417">
    <property type="entry name" value="P-loop_NTPase"/>
</dbReference>
<keyword evidence="5" id="KW-0472">Membrane</keyword>
<dbReference type="PATRIC" id="fig|1345023.5.peg.640"/>
<keyword evidence="9" id="KW-1185">Reference proteome</keyword>
<sequence length="784" mass="88437">MIETLKQLPLLREDIKFLETIEAQASTQEIEIAVLGSFSVGKSALINTLIGEGDILPTHTNETTAIPTYVSGSDEDKVEVEFVDGQTRVITVDELHAFVAGGQVEDVSCIRLLKTSPDWLQGMTIIDTPGRNTKFNAHIEASESALRSADVIMYVMPWQGLTLEDIVYIKHVLLYQPNLHFIINKIDRVDETQGVSIDELVAKVTTDLSSQLGKAYPVHAVSATTGQNIAAVLDLLANLKKEMRAVKSTRFDHAIHQFLLREQSRMNQQIKLLELALSKDESKLETEKQELLIQFEEVNLEIANQIDSMQAVLYRTGEEVEEFIHSNYLTLEIRLKSLVHQSLSIDVLTLKVEDEVLTTRNAIFKTVQEKLNNIVGESFFLTLNQEMNQTVNLHITEPDLFHLQQKHDAERQRLLKRVESVATELQYLPVEVVDEERHLRLTQEIEGLTDELVERYVPQYIIDESADDQTATKIASAIGFVGDIGLAIGLAAVTAGASAGVQVLAKGAGKAATKETTKAVTKKLVKEAALKAAKEAMKDSAKKATKKIAVEATEKMAIMGAEMVDRKAGGEVGEDSQLLRAVKTFDQVTSPVQTLAKKIGQNIDEQRRQPPAEDIQYRRDFFARKHELEVERDKRLSQLKELEEKATTNEKMRQDLRLKRQKIEKSVEQEIARVQNEHERTLQELKNRHMYKEVEHQIQSVLSEEQESVRIWFKSEFGVVSNSIEQMIPAQLSQQLEESKEQIEEIERFKKQGSDRVEVELQASRQAIQEIDMLLDGTQHGPSI</sequence>
<reference evidence="8 9" key="1">
    <citation type="journal article" date="2013" name="Genome Announc.">
        <title>Draft Genome Sequence of Exiguobacterium pavilionensis Strain RW-2, with Wide Thermal, Salinity, and pH Tolerance, Isolated from Modern Freshwater Microbialites.</title>
        <authorList>
            <person name="White R.A.III."/>
            <person name="Grassa C.J."/>
            <person name="Suttle C.A."/>
        </authorList>
    </citation>
    <scope>NUCLEOTIDE SEQUENCE [LARGE SCALE GENOMIC DNA]</scope>
    <source>
        <strain evidence="8 9">RW-2</strain>
    </source>
</reference>
<keyword evidence="2" id="KW-0547">Nucleotide-binding</keyword>
<dbReference type="EMBL" id="ATCL01000012">
    <property type="protein sequence ID" value="ERG68042.1"/>
    <property type="molecule type" value="Genomic_DNA"/>
</dbReference>